<feature type="compositionally biased region" description="Polar residues" evidence="1">
    <location>
        <begin position="1171"/>
        <end position="1181"/>
    </location>
</feature>
<accession>A0A9P0LND0</accession>
<proteinExistence type="predicted"/>
<keyword evidence="3" id="KW-1185">Reference proteome</keyword>
<feature type="compositionally biased region" description="Low complexity" evidence="1">
    <location>
        <begin position="449"/>
        <end position="459"/>
    </location>
</feature>
<feature type="region of interest" description="Disordered" evidence="1">
    <location>
        <begin position="103"/>
        <end position="156"/>
    </location>
</feature>
<feature type="compositionally biased region" description="Basic residues" evidence="1">
    <location>
        <begin position="1015"/>
        <end position="1024"/>
    </location>
</feature>
<feature type="region of interest" description="Disordered" evidence="1">
    <location>
        <begin position="728"/>
        <end position="805"/>
    </location>
</feature>
<organism evidence="2 3">
    <name type="scientific">Acanthoscelides obtectus</name>
    <name type="common">Bean weevil</name>
    <name type="synonym">Bruchus obtectus</name>
    <dbReference type="NCBI Taxonomy" id="200917"/>
    <lineage>
        <taxon>Eukaryota</taxon>
        <taxon>Metazoa</taxon>
        <taxon>Ecdysozoa</taxon>
        <taxon>Arthropoda</taxon>
        <taxon>Hexapoda</taxon>
        <taxon>Insecta</taxon>
        <taxon>Pterygota</taxon>
        <taxon>Neoptera</taxon>
        <taxon>Endopterygota</taxon>
        <taxon>Coleoptera</taxon>
        <taxon>Polyphaga</taxon>
        <taxon>Cucujiformia</taxon>
        <taxon>Chrysomeloidea</taxon>
        <taxon>Chrysomelidae</taxon>
        <taxon>Bruchinae</taxon>
        <taxon>Bruchini</taxon>
        <taxon>Acanthoscelides</taxon>
    </lineage>
</organism>
<gene>
    <name evidence="2" type="ORF">ACAOBT_LOCUS25365</name>
</gene>
<protein>
    <submittedName>
        <fullName evidence="2">Uncharacterized protein</fullName>
    </submittedName>
</protein>
<feature type="compositionally biased region" description="Basic residues" evidence="1">
    <location>
        <begin position="929"/>
        <end position="938"/>
    </location>
</feature>
<feature type="region of interest" description="Disordered" evidence="1">
    <location>
        <begin position="328"/>
        <end position="709"/>
    </location>
</feature>
<feature type="region of interest" description="Disordered" evidence="1">
    <location>
        <begin position="1409"/>
        <end position="1440"/>
    </location>
</feature>
<feature type="compositionally biased region" description="Basic residues" evidence="1">
    <location>
        <begin position="357"/>
        <end position="366"/>
    </location>
</feature>
<feature type="compositionally biased region" description="Polar residues" evidence="1">
    <location>
        <begin position="486"/>
        <end position="495"/>
    </location>
</feature>
<feature type="region of interest" description="Disordered" evidence="1">
    <location>
        <begin position="1001"/>
        <end position="1033"/>
    </location>
</feature>
<feature type="compositionally biased region" description="Low complexity" evidence="1">
    <location>
        <begin position="688"/>
        <end position="708"/>
    </location>
</feature>
<dbReference type="OrthoDB" id="6709566at2759"/>
<feature type="compositionally biased region" description="Basic and acidic residues" evidence="1">
    <location>
        <begin position="382"/>
        <end position="402"/>
    </location>
</feature>
<feature type="compositionally biased region" description="Basic and acidic residues" evidence="1">
    <location>
        <begin position="953"/>
        <end position="965"/>
    </location>
</feature>
<comment type="caution">
    <text evidence="2">The sequence shown here is derived from an EMBL/GenBank/DDBJ whole genome shotgun (WGS) entry which is preliminary data.</text>
</comment>
<feature type="region of interest" description="Disordered" evidence="1">
    <location>
        <begin position="888"/>
        <end position="908"/>
    </location>
</feature>
<feature type="region of interest" description="Disordered" evidence="1">
    <location>
        <begin position="285"/>
        <end position="311"/>
    </location>
</feature>
<name>A0A9P0LND0_ACAOB</name>
<feature type="compositionally biased region" description="Basic residues" evidence="1">
    <location>
        <begin position="1136"/>
        <end position="1147"/>
    </location>
</feature>
<dbReference type="Proteomes" id="UP001152888">
    <property type="component" value="Unassembled WGS sequence"/>
</dbReference>
<feature type="compositionally biased region" description="Polar residues" evidence="1">
    <location>
        <begin position="793"/>
        <end position="805"/>
    </location>
</feature>
<feature type="compositionally biased region" description="Basic and acidic residues" evidence="1">
    <location>
        <begin position="339"/>
        <end position="356"/>
    </location>
</feature>
<feature type="compositionally biased region" description="Basic and acidic residues" evidence="1">
    <location>
        <begin position="850"/>
        <end position="863"/>
    </location>
</feature>
<feature type="compositionally biased region" description="Basic and acidic residues" evidence="1">
    <location>
        <begin position="1148"/>
        <end position="1161"/>
    </location>
</feature>
<feature type="region of interest" description="Disordered" evidence="1">
    <location>
        <begin position="1537"/>
        <end position="1558"/>
    </location>
</feature>
<feature type="compositionally biased region" description="Low complexity" evidence="1">
    <location>
        <begin position="654"/>
        <end position="671"/>
    </location>
</feature>
<feature type="compositionally biased region" description="Low complexity" evidence="1">
    <location>
        <begin position="578"/>
        <end position="587"/>
    </location>
</feature>
<reference evidence="2" key="1">
    <citation type="submission" date="2022-03" db="EMBL/GenBank/DDBJ databases">
        <authorList>
            <person name="Sayadi A."/>
        </authorList>
    </citation>
    <scope>NUCLEOTIDE SEQUENCE</scope>
</reference>
<evidence type="ECO:0000313" key="2">
    <source>
        <dbReference type="EMBL" id="CAH2000128.1"/>
    </source>
</evidence>
<evidence type="ECO:0000313" key="3">
    <source>
        <dbReference type="Proteomes" id="UP001152888"/>
    </source>
</evidence>
<feature type="region of interest" description="Disordered" evidence="1">
    <location>
        <begin position="1111"/>
        <end position="1183"/>
    </location>
</feature>
<feature type="compositionally biased region" description="Polar residues" evidence="1">
    <location>
        <begin position="1412"/>
        <end position="1429"/>
    </location>
</feature>
<dbReference type="EMBL" id="CAKOFQ010007391">
    <property type="protein sequence ID" value="CAH2000128.1"/>
    <property type="molecule type" value="Genomic_DNA"/>
</dbReference>
<feature type="region of interest" description="Disordered" evidence="1">
    <location>
        <begin position="920"/>
        <end position="972"/>
    </location>
</feature>
<sequence>MWCLKNTKCLGIHKYHESCCEVLLPSCDDYKLVFLSGSDDDSSSTASGCFPVDECDWDYFEPSPAGGVRLLRDGYWASPPWGSPRGKRRGGLDSPVGSPLVYRRRFRESDGTATDTEDSTRLDFDAGSSPASSDGLLHPSPVPPSSKHIEEPSKQPCRTCGQAASKQVCCTCRTCGQATATPQYIPIPVPVPIPFPVPADTLKLYDARIRSLPRAVWPYLNAMLTGSSATRYIEAVPMIGEATFSTDEPSYDFTDFLRNDKHAMPVPAALRSQYDLSASINVEKVSSKEAGSSQPVPTGKEAEEEVKSKETKYDLKALQDVNGYFRTEKQDQASNHDSSQVKEKQYHDHNKSSGREKAKHMKHKEKQHHDDGTVSQPSASQYDDKKVVPKEALRKTRDRYESTSDSNDTDNVSRRYNPMSNLDVLKNQKYGVNVPSKVTGHLPDEKNRPSPSSVNPNVSATPETSSVVPERVTGHLQSEERRYRTSSDSSGLVDSTQRKRYDSEPSEGDDSHVVPQRRRRCDAEVSGYLMCEQKHYRASTSKTTAPERLGGRSRYDSEPSEGQEISGYLQCEERQYHSSSESSSESVSESDEDRGRQVRVRRVYTVNGGEGGEGRQSDDALPESSNISSEGEMEGGDTGRLSHSSIREYDDDMSSSGSADTDTDDTGTVADQKPKRFCRVFVVNKNQSSSSSSTSSSSDSDSSDNNTDTELDCTVVLNYVKQIDESSGEIIPVEKEQQPLEEKEVSPEIASPSKQGNYRKKRRTWDRRNETRRNSSPLSLKQLDLVKGEPQEDTASQGVSLNRITNTGNTNLKRAVSLKDLLGDKRVSPGKKNSYSDEDIDDEVSMSHEAISKDSEKDKKDMKTFESQTAEILILDDIISTKGSLVDTTGLSTDNSVVGSSVDPDTTETTIGDIMKVEESGKGFQGSKSARRRRKRRSLKSEESQHRTSSVSENKDQHDPEHATEDNIESNESATKAAIITEAESCDLQNTVDESVEHTSQIVAEKIESKGSSNTKRRKRRRNSKPKDTNQDSKVIVDEQGAIESAADLGQDINEENGCDIELQQNDGLKEAAALDLGTEVVATAEGNDNSTDGSILEIIGYIESVEGTTDRLNGETQPNDADHATEDVTVAKSKSEKKKRQRKRRKTGDSEESNRCKETVEVNTIPEPANTPQEQKSSDNVAREKIPEVNSSLAMVTSESQYFDSIEDAIENNGRPTEELTVDLDIESAESSIKESINEAGITLKALSDETKKRTRDDEVDVAGIEKVVEDLGTGSTRNREHDGAQVFPVVNDKEVTTAGRSDDDNCTEVTSEVIAAVPEDERVVGCAKQVMNETSTENPSLKSISSNCSDIIAEAVPQCECTDGSSEPTKSEINQENTCVKNQTTGANCTESIEACARKAAVPEAPLTEYDSSSPNLSDASAESLHSSDGDGEGVGSTVLGTNNVVGGYAVAEQRPGAQRYTSLVMITQQFATAAAQASAPAVNVLATGATTVVAGTAGAQGEVVVVRHTNAGGLVRAGGCSGCDSASDVDMSSVRGWGDKDNAGMRQRGGGESSMSFIDCF</sequence>
<feature type="compositionally biased region" description="Basic and acidic residues" evidence="1">
    <location>
        <begin position="732"/>
        <end position="746"/>
    </location>
</feature>
<feature type="region of interest" description="Disordered" evidence="1">
    <location>
        <begin position="824"/>
        <end position="863"/>
    </location>
</feature>
<evidence type="ECO:0000256" key="1">
    <source>
        <dbReference type="SAM" id="MobiDB-lite"/>
    </source>
</evidence>